<sequence length="188" mass="21478">MANSGTKCKHRLLTDWSRYCTLVKSTTTCVDFVCLYKLDFCTYLKSVLVFLLNDQTVSSNTEEELAKLEAELTKHQPFGVKQFENCILREELAPLHTAEMKAFWDDLMSNHNGNWYLAAVDLFNEDGCSAQIFDSDFLEKAVKTVRMWMRCVADDVHFKRTPNGLSPGGYTDDVWCLYGSKNCVARVV</sequence>
<dbReference type="Proteomes" id="UP000735302">
    <property type="component" value="Unassembled WGS sequence"/>
</dbReference>
<keyword evidence="2" id="KW-1185">Reference proteome</keyword>
<name>A0AAV4APX2_9GAST</name>
<protein>
    <submittedName>
        <fullName evidence="1">Uncharacterized protein</fullName>
    </submittedName>
</protein>
<comment type="caution">
    <text evidence="1">The sequence shown here is derived from an EMBL/GenBank/DDBJ whole genome shotgun (WGS) entry which is preliminary data.</text>
</comment>
<evidence type="ECO:0000313" key="1">
    <source>
        <dbReference type="EMBL" id="GFO08868.1"/>
    </source>
</evidence>
<proteinExistence type="predicted"/>
<organism evidence="1 2">
    <name type="scientific">Plakobranchus ocellatus</name>
    <dbReference type="NCBI Taxonomy" id="259542"/>
    <lineage>
        <taxon>Eukaryota</taxon>
        <taxon>Metazoa</taxon>
        <taxon>Spiralia</taxon>
        <taxon>Lophotrochozoa</taxon>
        <taxon>Mollusca</taxon>
        <taxon>Gastropoda</taxon>
        <taxon>Heterobranchia</taxon>
        <taxon>Euthyneura</taxon>
        <taxon>Panpulmonata</taxon>
        <taxon>Sacoglossa</taxon>
        <taxon>Placobranchoidea</taxon>
        <taxon>Plakobranchidae</taxon>
        <taxon>Plakobranchus</taxon>
    </lineage>
</organism>
<accession>A0AAV4APX2</accession>
<reference evidence="1 2" key="1">
    <citation type="journal article" date="2021" name="Elife">
        <title>Chloroplast acquisition without the gene transfer in kleptoplastic sea slugs, Plakobranchus ocellatus.</title>
        <authorList>
            <person name="Maeda T."/>
            <person name="Takahashi S."/>
            <person name="Yoshida T."/>
            <person name="Shimamura S."/>
            <person name="Takaki Y."/>
            <person name="Nagai Y."/>
            <person name="Toyoda A."/>
            <person name="Suzuki Y."/>
            <person name="Arimoto A."/>
            <person name="Ishii H."/>
            <person name="Satoh N."/>
            <person name="Nishiyama T."/>
            <person name="Hasebe M."/>
            <person name="Maruyama T."/>
            <person name="Minagawa J."/>
            <person name="Obokata J."/>
            <person name="Shigenobu S."/>
        </authorList>
    </citation>
    <scope>NUCLEOTIDE SEQUENCE [LARGE SCALE GENOMIC DNA]</scope>
</reference>
<dbReference type="EMBL" id="BLXT01004007">
    <property type="protein sequence ID" value="GFO08868.1"/>
    <property type="molecule type" value="Genomic_DNA"/>
</dbReference>
<evidence type="ECO:0000313" key="2">
    <source>
        <dbReference type="Proteomes" id="UP000735302"/>
    </source>
</evidence>
<gene>
    <name evidence="1" type="ORF">PoB_003537300</name>
</gene>
<dbReference type="AlphaFoldDB" id="A0AAV4APX2"/>